<dbReference type="Pfam" id="PF02630">
    <property type="entry name" value="SCO1-SenC"/>
    <property type="match status" value="1"/>
</dbReference>
<organism evidence="6 7">
    <name type="scientific">Seonamhaeicola sediminis</name>
    <dbReference type="NCBI Taxonomy" id="2528206"/>
    <lineage>
        <taxon>Bacteria</taxon>
        <taxon>Pseudomonadati</taxon>
        <taxon>Bacteroidota</taxon>
        <taxon>Flavobacteriia</taxon>
        <taxon>Flavobacteriales</taxon>
        <taxon>Flavobacteriaceae</taxon>
    </lineage>
</organism>
<dbReference type="EMBL" id="SMZJ02000007">
    <property type="protein sequence ID" value="TWO31814.1"/>
    <property type="molecule type" value="Genomic_DNA"/>
</dbReference>
<dbReference type="RefSeq" id="WP_133357114.1">
    <property type="nucleotide sequence ID" value="NZ_SMZJ02000007.1"/>
</dbReference>
<keyword evidence="3" id="KW-0479">Metal-binding</keyword>
<dbReference type="Gene3D" id="3.40.30.10">
    <property type="entry name" value="Glutaredoxin"/>
    <property type="match status" value="1"/>
</dbReference>
<proteinExistence type="inferred from homology"/>
<gene>
    <name evidence="6" type="ORF">E1J38_012105</name>
</gene>
<feature type="binding site" evidence="3">
    <location>
        <position position="67"/>
    </location>
    <ligand>
        <name>Cu cation</name>
        <dbReference type="ChEBI" id="CHEBI:23378"/>
    </ligand>
</feature>
<dbReference type="PROSITE" id="PS51352">
    <property type="entry name" value="THIOREDOXIN_2"/>
    <property type="match status" value="1"/>
</dbReference>
<dbReference type="CDD" id="cd02968">
    <property type="entry name" value="SCO"/>
    <property type="match status" value="1"/>
</dbReference>
<dbReference type="OrthoDB" id="9811998at2"/>
<dbReference type="SUPFAM" id="SSF52833">
    <property type="entry name" value="Thioredoxin-like"/>
    <property type="match status" value="1"/>
</dbReference>
<dbReference type="PANTHER" id="PTHR12151">
    <property type="entry name" value="ELECTRON TRANSPORT PROTIN SCO1/SENC FAMILY MEMBER"/>
    <property type="match status" value="1"/>
</dbReference>
<comment type="similarity">
    <text evidence="1">Belongs to the SCO1/2 family.</text>
</comment>
<evidence type="ECO:0000256" key="2">
    <source>
        <dbReference type="ARBA" id="ARBA00023008"/>
    </source>
</evidence>
<evidence type="ECO:0000256" key="3">
    <source>
        <dbReference type="PIRSR" id="PIRSR603782-1"/>
    </source>
</evidence>
<sequence length="187" mass="21798">MTLLTSCFHEDKLPVLSRFINEEGRQVIYKIDHLNFTDQNNQTFNETHVDNSVYIANFFFTRCPSICPKMKSGLINIAKDFEKDHDFKIVSISIDPKYDTVEILNKYGRTTGIDSRKWVFVTGNENNLSNAANLFRTSFSEKENTIDFYHSSFVALVDKQKHIRGFYDLLEPTSVNQLKRDIRILLK</sequence>
<evidence type="ECO:0000256" key="4">
    <source>
        <dbReference type="PIRSR" id="PIRSR603782-2"/>
    </source>
</evidence>
<comment type="caution">
    <text evidence="6">The sequence shown here is derived from an EMBL/GenBank/DDBJ whole genome shotgun (WGS) entry which is preliminary data.</text>
</comment>
<evidence type="ECO:0000313" key="6">
    <source>
        <dbReference type="EMBL" id="TWO31814.1"/>
    </source>
</evidence>
<protein>
    <submittedName>
        <fullName evidence="6">SCO family protein</fullName>
    </submittedName>
</protein>
<dbReference type="InterPro" id="IPR036249">
    <property type="entry name" value="Thioredoxin-like_sf"/>
</dbReference>
<name>A0A562YBQ5_9FLAO</name>
<dbReference type="Proteomes" id="UP000295814">
    <property type="component" value="Unassembled WGS sequence"/>
</dbReference>
<keyword evidence="7" id="KW-1185">Reference proteome</keyword>
<dbReference type="GO" id="GO:0046872">
    <property type="term" value="F:metal ion binding"/>
    <property type="evidence" value="ECO:0007669"/>
    <property type="project" value="UniProtKB-KW"/>
</dbReference>
<feature type="domain" description="Thioredoxin" evidence="5">
    <location>
        <begin position="7"/>
        <end position="187"/>
    </location>
</feature>
<reference evidence="6 7" key="1">
    <citation type="submission" date="2019-07" db="EMBL/GenBank/DDBJ databases">
        <title>Seonamhaeicola sp. W255 draft genome.</title>
        <authorList>
            <person name="Zhang X.-Y."/>
            <person name="Zhang R."/>
            <person name="Zhong Y.-L."/>
            <person name="Du Z.-J."/>
        </authorList>
    </citation>
    <scope>NUCLEOTIDE SEQUENCE [LARGE SCALE GENOMIC DNA]</scope>
    <source>
        <strain evidence="6 7">W255</strain>
    </source>
</reference>
<evidence type="ECO:0000256" key="1">
    <source>
        <dbReference type="ARBA" id="ARBA00010996"/>
    </source>
</evidence>
<feature type="disulfide bond" description="Redox-active" evidence="4">
    <location>
        <begin position="63"/>
        <end position="67"/>
    </location>
</feature>
<dbReference type="InterPro" id="IPR013766">
    <property type="entry name" value="Thioredoxin_domain"/>
</dbReference>
<feature type="binding site" evidence="3">
    <location>
        <position position="150"/>
    </location>
    <ligand>
        <name>Cu cation</name>
        <dbReference type="ChEBI" id="CHEBI:23378"/>
    </ligand>
</feature>
<feature type="binding site" evidence="3">
    <location>
        <position position="63"/>
    </location>
    <ligand>
        <name>Cu cation</name>
        <dbReference type="ChEBI" id="CHEBI:23378"/>
    </ligand>
</feature>
<keyword evidence="4" id="KW-1015">Disulfide bond</keyword>
<dbReference type="InterPro" id="IPR003782">
    <property type="entry name" value="SCO1/SenC"/>
</dbReference>
<dbReference type="AlphaFoldDB" id="A0A562YBQ5"/>
<dbReference type="PANTHER" id="PTHR12151:SF25">
    <property type="entry name" value="LINALOOL DEHYDRATASE_ISOMERASE DOMAIN-CONTAINING PROTEIN"/>
    <property type="match status" value="1"/>
</dbReference>
<evidence type="ECO:0000313" key="7">
    <source>
        <dbReference type="Proteomes" id="UP000295814"/>
    </source>
</evidence>
<accession>A0A562YBQ5</accession>
<evidence type="ECO:0000259" key="5">
    <source>
        <dbReference type="PROSITE" id="PS51352"/>
    </source>
</evidence>
<keyword evidence="2 3" id="KW-0186">Copper</keyword>